<keyword evidence="1" id="KW-0812">Transmembrane</keyword>
<evidence type="ECO:0000313" key="3">
    <source>
        <dbReference type="Proteomes" id="UP000811609"/>
    </source>
</evidence>
<reference evidence="2" key="1">
    <citation type="submission" date="2020-12" db="EMBL/GenBank/DDBJ databases">
        <title>WGS assembly of Carya illinoinensis cv. Pawnee.</title>
        <authorList>
            <person name="Platts A."/>
            <person name="Shu S."/>
            <person name="Wright S."/>
            <person name="Barry K."/>
            <person name="Edger P."/>
            <person name="Pires J.C."/>
            <person name="Schmutz J."/>
        </authorList>
    </citation>
    <scope>NUCLEOTIDE SEQUENCE</scope>
    <source>
        <tissue evidence="2">Leaf</tissue>
    </source>
</reference>
<evidence type="ECO:0000313" key="2">
    <source>
        <dbReference type="EMBL" id="KAG6625405.1"/>
    </source>
</evidence>
<proteinExistence type="predicted"/>
<dbReference type="AlphaFoldDB" id="A0A8T1N511"/>
<name>A0A8T1N511_CARIL</name>
<accession>A0A8T1N511</accession>
<organism evidence="2 3">
    <name type="scientific">Carya illinoinensis</name>
    <name type="common">Pecan</name>
    <dbReference type="NCBI Taxonomy" id="32201"/>
    <lineage>
        <taxon>Eukaryota</taxon>
        <taxon>Viridiplantae</taxon>
        <taxon>Streptophyta</taxon>
        <taxon>Embryophyta</taxon>
        <taxon>Tracheophyta</taxon>
        <taxon>Spermatophyta</taxon>
        <taxon>Magnoliopsida</taxon>
        <taxon>eudicotyledons</taxon>
        <taxon>Gunneridae</taxon>
        <taxon>Pentapetalae</taxon>
        <taxon>rosids</taxon>
        <taxon>fabids</taxon>
        <taxon>Fagales</taxon>
        <taxon>Juglandaceae</taxon>
        <taxon>Carya</taxon>
    </lineage>
</organism>
<protein>
    <submittedName>
        <fullName evidence="2">Uncharacterized protein</fullName>
    </submittedName>
</protein>
<dbReference type="Proteomes" id="UP000811609">
    <property type="component" value="Chromosome 16"/>
</dbReference>
<comment type="caution">
    <text evidence="2">The sequence shown here is derived from an EMBL/GenBank/DDBJ whole genome shotgun (WGS) entry which is preliminary data.</text>
</comment>
<feature type="transmembrane region" description="Helical" evidence="1">
    <location>
        <begin position="81"/>
        <end position="103"/>
    </location>
</feature>
<evidence type="ECO:0000256" key="1">
    <source>
        <dbReference type="SAM" id="Phobius"/>
    </source>
</evidence>
<sequence>MHTKKQIYAHDIPNMCHLCTVTDKNSCHSGHFGGCHQNQDKDSTNSRTPLYHLSFSPSFFPLSEGNSRPSKTMESKTHLSINLKLILLCCFFLIYPLLLMKIMHYQSN</sequence>
<keyword evidence="1" id="KW-1133">Transmembrane helix</keyword>
<keyword evidence="1" id="KW-0472">Membrane</keyword>
<gene>
    <name evidence="2" type="ORF">CIPAW_16G094200</name>
</gene>
<keyword evidence="3" id="KW-1185">Reference proteome</keyword>
<dbReference type="EMBL" id="CM031824">
    <property type="protein sequence ID" value="KAG6625405.1"/>
    <property type="molecule type" value="Genomic_DNA"/>
</dbReference>